<comment type="caution">
    <text evidence="3">The sequence shown here is derived from an EMBL/GenBank/DDBJ whole genome shotgun (WGS) entry which is preliminary data.</text>
</comment>
<dbReference type="PANTHER" id="PTHR40050">
    <property type="entry name" value="INNER SPORE COAT PROTEIN H"/>
    <property type="match status" value="1"/>
</dbReference>
<gene>
    <name evidence="3" type="ORF">Cba03nite_33050</name>
</gene>
<keyword evidence="2" id="KW-0812">Transmembrane</keyword>
<reference evidence="3 4" key="1">
    <citation type="submission" date="2021-01" db="EMBL/GenBank/DDBJ databases">
        <title>Whole genome shotgun sequence of Catellatospora bangladeshensis NBRC 107357.</title>
        <authorList>
            <person name="Komaki H."/>
            <person name="Tamura T."/>
        </authorList>
    </citation>
    <scope>NUCLEOTIDE SEQUENCE [LARGE SCALE GENOMIC DNA]</scope>
    <source>
        <strain evidence="3 4">NBRC 107357</strain>
    </source>
</reference>
<evidence type="ECO:0008006" key="5">
    <source>
        <dbReference type="Google" id="ProtNLM"/>
    </source>
</evidence>
<evidence type="ECO:0000313" key="4">
    <source>
        <dbReference type="Proteomes" id="UP000601223"/>
    </source>
</evidence>
<dbReference type="AlphaFoldDB" id="A0A8J3NJX5"/>
<keyword evidence="2" id="KW-0472">Membrane</keyword>
<evidence type="ECO:0000256" key="1">
    <source>
        <dbReference type="SAM" id="MobiDB-lite"/>
    </source>
</evidence>
<feature type="region of interest" description="Disordered" evidence="1">
    <location>
        <begin position="138"/>
        <end position="212"/>
    </location>
</feature>
<protein>
    <recommendedName>
        <fullName evidence="5">Spore coat protein CotH</fullName>
    </recommendedName>
</protein>
<feature type="compositionally biased region" description="Gly residues" evidence="1">
    <location>
        <begin position="180"/>
        <end position="206"/>
    </location>
</feature>
<evidence type="ECO:0000313" key="3">
    <source>
        <dbReference type="EMBL" id="GIF81956.1"/>
    </source>
</evidence>
<feature type="compositionally biased region" description="Basic and acidic residues" evidence="1">
    <location>
        <begin position="140"/>
        <end position="153"/>
    </location>
</feature>
<keyword evidence="4" id="KW-1185">Reference proteome</keyword>
<dbReference type="EMBL" id="BONF01000017">
    <property type="protein sequence ID" value="GIF81956.1"/>
    <property type="molecule type" value="Genomic_DNA"/>
</dbReference>
<name>A0A8J3NJX5_9ACTN</name>
<accession>A0A8J3NJX5</accession>
<feature type="transmembrane region" description="Helical" evidence="2">
    <location>
        <begin position="29"/>
        <end position="50"/>
    </location>
</feature>
<keyword evidence="2" id="KW-1133">Transmembrane helix</keyword>
<dbReference type="RefSeq" id="WP_203746679.1">
    <property type="nucleotide sequence ID" value="NZ_BONF01000017.1"/>
</dbReference>
<dbReference type="PANTHER" id="PTHR40050:SF1">
    <property type="entry name" value="INNER SPORE COAT PROTEIN H"/>
    <property type="match status" value="1"/>
</dbReference>
<dbReference type="Proteomes" id="UP000601223">
    <property type="component" value="Unassembled WGS sequence"/>
</dbReference>
<organism evidence="3 4">
    <name type="scientific">Catellatospora bangladeshensis</name>
    <dbReference type="NCBI Taxonomy" id="310355"/>
    <lineage>
        <taxon>Bacteria</taxon>
        <taxon>Bacillati</taxon>
        <taxon>Actinomycetota</taxon>
        <taxon>Actinomycetes</taxon>
        <taxon>Micromonosporales</taxon>
        <taxon>Micromonosporaceae</taxon>
        <taxon>Catellatospora</taxon>
    </lineage>
</organism>
<evidence type="ECO:0000256" key="2">
    <source>
        <dbReference type="SAM" id="Phobius"/>
    </source>
</evidence>
<dbReference type="InterPro" id="IPR014867">
    <property type="entry name" value="Spore_coat_CotH_CotH2/3/7"/>
</dbReference>
<proteinExistence type="predicted"/>
<dbReference type="Pfam" id="PF08757">
    <property type="entry name" value="CotH"/>
    <property type="match status" value="1"/>
</dbReference>
<feature type="compositionally biased region" description="Gly residues" evidence="1">
    <location>
        <begin position="154"/>
        <end position="173"/>
    </location>
</feature>
<sequence length="551" mass="58876">MAANPVPEPAAPPPRARLKHRIPVRVRHYWKLLATCVAVVAVLVVVAGNVRIAPIVTSQASGKHDEVIQNIEGTVDLFDATVAHTVTITYAEADYQRMFDEYMATGEKEYVRVDATIDGTLIRDVGIRLKGNSTLSGVTHEGKTRSLFGDREGGPGGGGFPGMPEGGFPGMPEGGMQQPPGGGGDNPGGGQGRPGGMMGGGPGGFGRTSLDSAKPEELPWLMSFDEFADGRRYQGRSEVAVRVSGMGGGSTVVNEALSLAVAQAAGQPAQRYSYTAFEVNGRPVKARLLVEHPDEDFADRLGNGVLYKSLATGQFTYQGEDPTEYAEDFKQVNNKGSHDLAPVIDLVKWANEASDADFDAHLGDHVDIESFAEYLALQNLVLNFDDMSGPGKNYYLWYNLDTKKFQVISWDHNLTFSGSATAGPHDSMSMGGGRGGFPGGGDFQPPEGMELPEGFTPPEGGRPGGMMGGNKLKERFLASNAFKKAYEDAYRELYGKIYADKAAEKALDQITTTLGKVQGADAAAVKTDVDKLRSTVQQRAESLAEDEVIKA</sequence>